<evidence type="ECO:0000256" key="1">
    <source>
        <dbReference type="ARBA" id="ARBA00004141"/>
    </source>
</evidence>
<evidence type="ECO:0000313" key="6">
    <source>
        <dbReference type="EMBL" id="SDG55789.1"/>
    </source>
</evidence>
<feature type="transmembrane region" description="Helical" evidence="5">
    <location>
        <begin position="112"/>
        <end position="131"/>
    </location>
</feature>
<evidence type="ECO:0000313" key="7">
    <source>
        <dbReference type="Proteomes" id="UP000199296"/>
    </source>
</evidence>
<gene>
    <name evidence="6" type="ORF">SAMN04488027_103135</name>
</gene>
<evidence type="ECO:0000256" key="5">
    <source>
        <dbReference type="SAM" id="Phobius"/>
    </source>
</evidence>
<dbReference type="GO" id="GO:0016020">
    <property type="term" value="C:membrane"/>
    <property type="evidence" value="ECO:0007669"/>
    <property type="project" value="UniProtKB-SubCell"/>
</dbReference>
<comment type="subcellular location">
    <subcellularLocation>
        <location evidence="1">Membrane</location>
        <topology evidence="1">Multi-pass membrane protein</topology>
    </subcellularLocation>
</comment>
<feature type="transmembrane region" description="Helical" evidence="5">
    <location>
        <begin position="12"/>
        <end position="35"/>
    </location>
</feature>
<dbReference type="InterPro" id="IPR032808">
    <property type="entry name" value="DoxX"/>
</dbReference>
<keyword evidence="3 5" id="KW-1133">Transmembrane helix</keyword>
<feature type="transmembrane region" description="Helical" evidence="5">
    <location>
        <begin position="85"/>
        <end position="106"/>
    </location>
</feature>
<keyword evidence="7" id="KW-1185">Reference proteome</keyword>
<evidence type="ECO:0000256" key="4">
    <source>
        <dbReference type="ARBA" id="ARBA00023136"/>
    </source>
</evidence>
<keyword evidence="2 5" id="KW-0812">Transmembrane</keyword>
<dbReference type="Pfam" id="PF07681">
    <property type="entry name" value="DoxX"/>
    <property type="match status" value="1"/>
</dbReference>
<keyword evidence="4 5" id="KW-0472">Membrane</keyword>
<dbReference type="Proteomes" id="UP000199296">
    <property type="component" value="Unassembled WGS sequence"/>
</dbReference>
<dbReference type="AlphaFoldDB" id="A0A1G7V8X7"/>
<dbReference type="RefSeq" id="WP_176752677.1">
    <property type="nucleotide sequence ID" value="NZ_FNCW01000003.1"/>
</dbReference>
<reference evidence="6 7" key="1">
    <citation type="submission" date="2016-10" db="EMBL/GenBank/DDBJ databases">
        <authorList>
            <person name="de Groot N.N."/>
        </authorList>
    </citation>
    <scope>NUCLEOTIDE SEQUENCE [LARGE SCALE GENOMIC DNA]</scope>
    <source>
        <strain evidence="6 7">DSM 19803</strain>
    </source>
</reference>
<protein>
    <submittedName>
        <fullName evidence="6">Putative oxidoreductase</fullName>
    </submittedName>
</protein>
<evidence type="ECO:0000256" key="2">
    <source>
        <dbReference type="ARBA" id="ARBA00022692"/>
    </source>
</evidence>
<evidence type="ECO:0000256" key="3">
    <source>
        <dbReference type="ARBA" id="ARBA00022989"/>
    </source>
</evidence>
<feature type="transmembrane region" description="Helical" evidence="5">
    <location>
        <begin position="55"/>
        <end position="78"/>
    </location>
</feature>
<proteinExistence type="predicted"/>
<organism evidence="6 7">
    <name type="scientific">Psychroflexus sediminis</name>
    <dbReference type="NCBI Taxonomy" id="470826"/>
    <lineage>
        <taxon>Bacteria</taxon>
        <taxon>Pseudomonadati</taxon>
        <taxon>Bacteroidota</taxon>
        <taxon>Flavobacteriia</taxon>
        <taxon>Flavobacteriales</taxon>
        <taxon>Flavobacteriaceae</taxon>
        <taxon>Psychroflexus</taxon>
    </lineage>
</organism>
<name>A0A1G7V8X7_9FLAO</name>
<dbReference type="STRING" id="470826.SAMN04488027_103135"/>
<accession>A0A1G7V8X7</accession>
<dbReference type="EMBL" id="FNCW01000003">
    <property type="protein sequence ID" value="SDG55789.1"/>
    <property type="molecule type" value="Genomic_DNA"/>
</dbReference>
<sequence>MNSKLSTQEVSYISVVLLRVMLSFIFIVASISHFINTRKTINRMQNAQMGFLGELLGTPKIAVILSGVLMLIAGTALLIGFKTRIAALILIAVLIPITLTVQVGQVESIGPLFKNIGLLGGLLFFSINSNLTQNR</sequence>